<evidence type="ECO:0000313" key="9">
    <source>
        <dbReference type="Proteomes" id="UP000006793"/>
    </source>
</evidence>
<dbReference type="eggNOG" id="COG4974">
    <property type="taxonomic scope" value="Bacteria"/>
</dbReference>
<comment type="similarity">
    <text evidence="1">Belongs to the 'phage' integrase family.</text>
</comment>
<dbReference type="HOGENOM" id="CLU_027562_17_7_0"/>
<dbReference type="KEGG" id="tid:Thein_1980"/>
<evidence type="ECO:0000256" key="2">
    <source>
        <dbReference type="ARBA" id="ARBA00022908"/>
    </source>
</evidence>
<protein>
    <submittedName>
        <fullName evidence="8">Integrase family protein</fullName>
    </submittedName>
</protein>
<dbReference type="SUPFAM" id="SSF56349">
    <property type="entry name" value="DNA breaking-rejoining enzymes"/>
    <property type="match status" value="1"/>
</dbReference>
<dbReference type="PaxDb" id="667014-Thein_1980"/>
<dbReference type="InterPro" id="IPR013762">
    <property type="entry name" value="Integrase-like_cat_sf"/>
</dbReference>
<dbReference type="InterPro" id="IPR050090">
    <property type="entry name" value="Tyrosine_recombinase_XerCD"/>
</dbReference>
<dbReference type="InParanoid" id="F8ACQ5"/>
<dbReference type="CDD" id="cd00796">
    <property type="entry name" value="INT_Rci_Hp1_C"/>
    <property type="match status" value="1"/>
</dbReference>
<dbReference type="PANTHER" id="PTHR30349">
    <property type="entry name" value="PHAGE INTEGRASE-RELATED"/>
    <property type="match status" value="1"/>
</dbReference>
<dbReference type="PROSITE" id="PS51898">
    <property type="entry name" value="TYR_RECOMBINASE"/>
    <property type="match status" value="1"/>
</dbReference>
<proteinExistence type="inferred from homology"/>
<dbReference type="GO" id="GO:0015074">
    <property type="term" value="P:DNA integration"/>
    <property type="evidence" value="ECO:0007669"/>
    <property type="project" value="UniProtKB-KW"/>
</dbReference>
<dbReference type="OrthoDB" id="9785687at2"/>
<dbReference type="PROSITE" id="PS51900">
    <property type="entry name" value="CB"/>
    <property type="match status" value="1"/>
</dbReference>
<keyword evidence="2" id="KW-0229">DNA integration</keyword>
<keyword evidence="4" id="KW-0233">DNA recombination</keyword>
<dbReference type="Pfam" id="PF13102">
    <property type="entry name" value="Phage_int_SAM_5"/>
    <property type="match status" value="1"/>
</dbReference>
<accession>F8ACQ5</accession>
<reference evidence="8 9" key="2">
    <citation type="journal article" date="2012" name="Stand. Genomic Sci.">
        <title>Complete genome sequence of the thermophilic sulfate-reducing ocean bacterium Thermodesulfatator indicus type strain (CIR29812(T)).</title>
        <authorList>
            <person name="Anderson I."/>
            <person name="Saunders E."/>
            <person name="Lapidus A."/>
            <person name="Nolan M."/>
            <person name="Lucas S."/>
            <person name="Tice H."/>
            <person name="Del Rio T.G."/>
            <person name="Cheng J.F."/>
            <person name="Han C."/>
            <person name="Tapia R."/>
            <person name="Goodwin L.A."/>
            <person name="Pitluck S."/>
            <person name="Liolios K."/>
            <person name="Mavromatis K."/>
            <person name="Pagani I."/>
            <person name="Ivanova N."/>
            <person name="Mikhailova N."/>
            <person name="Pati A."/>
            <person name="Chen A."/>
            <person name="Palaniappan K."/>
            <person name="Land M."/>
            <person name="Hauser L."/>
            <person name="Jeffries C.D."/>
            <person name="Chang Y.J."/>
            <person name="Brambilla E.M."/>
            <person name="Rohde M."/>
            <person name="Spring S."/>
            <person name="Goker M."/>
            <person name="Detter J.C."/>
            <person name="Woyke T."/>
            <person name="Bristow J."/>
            <person name="Eisen J.A."/>
            <person name="Markowitz V."/>
            <person name="Hugenholtz P."/>
            <person name="Kyrpides N.C."/>
            <person name="Klenk H.P."/>
        </authorList>
    </citation>
    <scope>NUCLEOTIDE SEQUENCE [LARGE SCALE GENOMIC DNA]</scope>
    <source>
        <strain evidence="9">DSM 15286 / JCM 11887 / CIR29812</strain>
    </source>
</reference>
<dbReference type="InterPro" id="IPR002104">
    <property type="entry name" value="Integrase_catalytic"/>
</dbReference>
<dbReference type="Gene3D" id="1.10.150.130">
    <property type="match status" value="1"/>
</dbReference>
<dbReference type="InterPro" id="IPR025269">
    <property type="entry name" value="SAM-like_dom"/>
</dbReference>
<evidence type="ECO:0000313" key="8">
    <source>
        <dbReference type="EMBL" id="AEH45834.1"/>
    </source>
</evidence>
<dbReference type="GO" id="GO:0006310">
    <property type="term" value="P:DNA recombination"/>
    <property type="evidence" value="ECO:0007669"/>
    <property type="project" value="UniProtKB-KW"/>
</dbReference>
<organism evidence="8 9">
    <name type="scientific">Thermodesulfatator indicus (strain DSM 15286 / JCM 11887 / CIR29812)</name>
    <dbReference type="NCBI Taxonomy" id="667014"/>
    <lineage>
        <taxon>Bacteria</taxon>
        <taxon>Pseudomonadati</taxon>
        <taxon>Thermodesulfobacteriota</taxon>
        <taxon>Thermodesulfobacteria</taxon>
        <taxon>Thermodesulfobacteriales</taxon>
        <taxon>Thermodesulfatatoraceae</taxon>
        <taxon>Thermodesulfatator</taxon>
    </lineage>
</organism>
<dbReference type="STRING" id="667014.Thein_1980"/>
<feature type="domain" description="Core-binding (CB)" evidence="7">
    <location>
        <begin position="62"/>
        <end position="143"/>
    </location>
</feature>
<evidence type="ECO:0000256" key="4">
    <source>
        <dbReference type="ARBA" id="ARBA00023172"/>
    </source>
</evidence>
<dbReference type="EMBL" id="CP002683">
    <property type="protein sequence ID" value="AEH45834.1"/>
    <property type="molecule type" value="Genomic_DNA"/>
</dbReference>
<sequence length="347" mass="41014">MLVKIRMKLFRRKNGYWYIRFERGKEKSLRTKDKRLAERLFKEIQKEALKGRLILIEKQEKISLKTFIEEYLTLSESVKAYSTLKRERSIFKNFADFFGDCPIRAITPKKLEEYRAFLIKKGRKPAGINLDFRHLKAAFNKAQEWGYIKSNPFGKIKPLRDRQGPPRFISEEEMQQILIFLKEKDREFHDFVVLALETGCRLNELLRLTAKDVLPDLSCIRVVGKGNRERLVPLTENAKEILRPRLIKQGRLFDRWTDNWVSHKWRGYMTELGLDYRFHDIRHTTATWLAKKVPIQIIQELLGHSNISVTKIYAHVQKDAIKEALEEVFGHKKSGKTQAPSFLRLVK</sequence>
<dbReference type="InterPro" id="IPR010998">
    <property type="entry name" value="Integrase_recombinase_N"/>
</dbReference>
<dbReference type="Gene3D" id="1.10.443.10">
    <property type="entry name" value="Intergrase catalytic core"/>
    <property type="match status" value="1"/>
</dbReference>
<feature type="domain" description="Tyr recombinase" evidence="6">
    <location>
        <begin position="164"/>
        <end position="326"/>
    </location>
</feature>
<dbReference type="GO" id="GO:0003677">
    <property type="term" value="F:DNA binding"/>
    <property type="evidence" value="ECO:0007669"/>
    <property type="project" value="UniProtKB-UniRule"/>
</dbReference>
<dbReference type="PANTHER" id="PTHR30349:SF64">
    <property type="entry name" value="PROPHAGE INTEGRASE INTD-RELATED"/>
    <property type="match status" value="1"/>
</dbReference>
<dbReference type="RefSeq" id="WP_013908573.1">
    <property type="nucleotide sequence ID" value="NC_015681.1"/>
</dbReference>
<reference evidence="9" key="1">
    <citation type="submission" date="2011-04" db="EMBL/GenBank/DDBJ databases">
        <title>The complete genome of Thermodesulfatator indicus DSM 15286.</title>
        <authorList>
            <person name="Lucas S."/>
            <person name="Copeland A."/>
            <person name="Lapidus A."/>
            <person name="Bruce D."/>
            <person name="Goodwin L."/>
            <person name="Pitluck S."/>
            <person name="Peters L."/>
            <person name="Kyrpides N."/>
            <person name="Mavromatis K."/>
            <person name="Pagani I."/>
            <person name="Ivanova N."/>
            <person name="Saunders L."/>
            <person name="Detter J.C."/>
            <person name="Tapia R."/>
            <person name="Han C."/>
            <person name="Land M."/>
            <person name="Hauser L."/>
            <person name="Markowitz V."/>
            <person name="Cheng J.-F."/>
            <person name="Hugenholtz P."/>
            <person name="Woyke T."/>
            <person name="Wu D."/>
            <person name="Spring S."/>
            <person name="Schroeder M."/>
            <person name="Brambilla E."/>
            <person name="Klenk H.-P."/>
            <person name="Eisen J.A."/>
        </authorList>
    </citation>
    <scope>NUCLEOTIDE SEQUENCE [LARGE SCALE GENOMIC DNA]</scope>
    <source>
        <strain evidence="9">DSM 15286 / JCM 11887 / CIR29812</strain>
    </source>
</reference>
<dbReference type="InterPro" id="IPR044068">
    <property type="entry name" value="CB"/>
</dbReference>
<keyword evidence="3 5" id="KW-0238">DNA-binding</keyword>
<evidence type="ECO:0000256" key="3">
    <source>
        <dbReference type="ARBA" id="ARBA00023125"/>
    </source>
</evidence>
<name>F8ACQ5_THEID</name>
<keyword evidence="9" id="KW-1185">Reference proteome</keyword>
<gene>
    <name evidence="8" type="ordered locus">Thein_1980</name>
</gene>
<dbReference type="InterPro" id="IPR011010">
    <property type="entry name" value="DNA_brk_join_enz"/>
</dbReference>
<evidence type="ECO:0000259" key="6">
    <source>
        <dbReference type="PROSITE" id="PS51898"/>
    </source>
</evidence>
<dbReference type="Pfam" id="PF00589">
    <property type="entry name" value="Phage_integrase"/>
    <property type="match status" value="1"/>
</dbReference>
<evidence type="ECO:0000256" key="1">
    <source>
        <dbReference type="ARBA" id="ARBA00008857"/>
    </source>
</evidence>
<evidence type="ECO:0000259" key="7">
    <source>
        <dbReference type="PROSITE" id="PS51900"/>
    </source>
</evidence>
<dbReference type="Proteomes" id="UP000006793">
    <property type="component" value="Chromosome"/>
</dbReference>
<dbReference type="AlphaFoldDB" id="F8ACQ5"/>
<evidence type="ECO:0000256" key="5">
    <source>
        <dbReference type="PROSITE-ProRule" id="PRU01248"/>
    </source>
</evidence>